<feature type="compositionally biased region" description="Polar residues" evidence="1">
    <location>
        <begin position="28"/>
        <end position="45"/>
    </location>
</feature>
<reference evidence="3" key="1">
    <citation type="submission" date="2025-08" db="UniProtKB">
        <authorList>
            <consortium name="RefSeq"/>
        </authorList>
    </citation>
    <scope>IDENTIFICATION</scope>
    <source>
        <strain evidence="3">Wakin</strain>
        <tissue evidence="3">Muscle</tissue>
    </source>
</reference>
<evidence type="ECO:0000313" key="2">
    <source>
        <dbReference type="Proteomes" id="UP000515129"/>
    </source>
</evidence>
<dbReference type="OrthoDB" id="8909291at2759"/>
<dbReference type="AlphaFoldDB" id="A0A6P6NVM8"/>
<protein>
    <submittedName>
        <fullName evidence="3">Uncharacterized protein</fullName>
    </submittedName>
</protein>
<organism evidence="2 3">
    <name type="scientific">Carassius auratus</name>
    <name type="common">Goldfish</name>
    <dbReference type="NCBI Taxonomy" id="7957"/>
    <lineage>
        <taxon>Eukaryota</taxon>
        <taxon>Metazoa</taxon>
        <taxon>Chordata</taxon>
        <taxon>Craniata</taxon>
        <taxon>Vertebrata</taxon>
        <taxon>Euteleostomi</taxon>
        <taxon>Actinopterygii</taxon>
        <taxon>Neopterygii</taxon>
        <taxon>Teleostei</taxon>
        <taxon>Ostariophysi</taxon>
        <taxon>Cypriniformes</taxon>
        <taxon>Cyprinidae</taxon>
        <taxon>Cyprininae</taxon>
        <taxon>Carassius</taxon>
    </lineage>
</organism>
<evidence type="ECO:0000256" key="1">
    <source>
        <dbReference type="SAM" id="MobiDB-lite"/>
    </source>
</evidence>
<evidence type="ECO:0000313" key="3">
    <source>
        <dbReference type="RefSeq" id="XP_026112688.1"/>
    </source>
</evidence>
<gene>
    <name evidence="3" type="primary">LOC113091391</name>
</gene>
<dbReference type="Proteomes" id="UP000515129">
    <property type="component" value="Unplaced"/>
</dbReference>
<feature type="region of interest" description="Disordered" evidence="1">
    <location>
        <begin position="1"/>
        <end position="80"/>
    </location>
</feature>
<feature type="compositionally biased region" description="Low complexity" evidence="1">
    <location>
        <begin position="1"/>
        <end position="21"/>
    </location>
</feature>
<keyword evidence="2" id="KW-1185">Reference proteome</keyword>
<dbReference type="GeneID" id="113091391"/>
<feature type="region of interest" description="Disordered" evidence="1">
    <location>
        <begin position="93"/>
        <end position="245"/>
    </location>
</feature>
<proteinExistence type="predicted"/>
<feature type="compositionally biased region" description="Basic and acidic residues" evidence="1">
    <location>
        <begin position="232"/>
        <end position="245"/>
    </location>
</feature>
<feature type="compositionally biased region" description="Polar residues" evidence="1">
    <location>
        <begin position="153"/>
        <end position="169"/>
    </location>
</feature>
<accession>A0A6P6NVM8</accession>
<feature type="compositionally biased region" description="Basic and acidic residues" evidence="1">
    <location>
        <begin position="170"/>
        <end position="185"/>
    </location>
</feature>
<name>A0A6P6NVM8_CARAU</name>
<sequence length="245" mass="26542">MPCAESATSSSLDSSTPPQNSALRTFDPLNSTENTPVRSESSLAKSVNPVLGDSMRPHVENEAETSIIKPAEQPLKTPVPVKDITEKHIVIPVEEPLKTHADTPKTDIVEKPTEKPVEDPMKTPTDVPVENIVVKPEEESLKTYTETLVDGASTDQTQSSGSLQENTVKTPHENPAKPLENKEDNTVEQVTIAQAPVVEAPLQPSDHGELSLVSALETPTTELTEEPSEVAPEEHNRLNSEAELK</sequence>
<feature type="compositionally biased region" description="Basic and acidic residues" evidence="1">
    <location>
        <begin position="93"/>
        <end position="121"/>
    </location>
</feature>
<dbReference type="KEGG" id="caua:113091391"/>
<dbReference type="RefSeq" id="XP_026112688.1">
    <property type="nucleotide sequence ID" value="XM_026256903.1"/>
</dbReference>